<dbReference type="EMBL" id="JACRAF010000016">
    <property type="protein sequence ID" value="MBI4921110.1"/>
    <property type="molecule type" value="Genomic_DNA"/>
</dbReference>
<keyword evidence="2" id="KW-0813">Transport</keyword>
<feature type="transmembrane region" description="Helical" evidence="8">
    <location>
        <begin position="113"/>
        <end position="133"/>
    </location>
</feature>
<feature type="transmembrane region" description="Helical" evidence="8">
    <location>
        <begin position="304"/>
        <end position="326"/>
    </location>
</feature>
<comment type="subcellular location">
    <subcellularLocation>
        <location evidence="1">Cell membrane</location>
        <topology evidence="1">Multi-pass membrane protein</topology>
    </subcellularLocation>
</comment>
<dbReference type="CDD" id="cd17503">
    <property type="entry name" value="MFS_LmrB_MDR_like"/>
    <property type="match status" value="1"/>
</dbReference>
<feature type="domain" description="Major facilitator superfamily (MFS) profile" evidence="9">
    <location>
        <begin position="48"/>
        <end position="493"/>
    </location>
</feature>
<feature type="transmembrane region" description="Helical" evidence="8">
    <location>
        <begin position="235"/>
        <end position="257"/>
    </location>
</feature>
<evidence type="ECO:0000259" key="9">
    <source>
        <dbReference type="PROSITE" id="PS50850"/>
    </source>
</evidence>
<feature type="transmembrane region" description="Helical" evidence="8">
    <location>
        <begin position="202"/>
        <end position="223"/>
    </location>
</feature>
<evidence type="ECO:0000256" key="2">
    <source>
        <dbReference type="ARBA" id="ARBA00022448"/>
    </source>
</evidence>
<sequence length="511" mass="54253">MAAGPSPRARNDPGTRFRHCHPRQGGISPRYVLRARRDPRDFQLIRITPLILAVALFMENMDSTVIATSLPAIAADIGTSPIALKLALTAYFVSLAIFIPISGWMADRWGATNIFRIAIGVFVLGSIACAYSNSLPTFVFSRFLQGVGGSMMTPVARLVLVRATPRSELVGAMAWLTVPALVGPLIGPPLGGFLTTYLSWHWIFWINVPIGIVGIVLASRFLPLAETRIPRPIDGLGFVLCAIAFSGFIFGLSVISLPAIPTVAGYAAVAVGIVSGIVYLGHARRTEFPLLEPKLLRNKLFRSAMIGGLLFRIGIGAFPFLMPLMLQLTFGLNPFESGLTTFVAAIGAILSKFLAERLYARFGFPRMLTTTALIGSAFLAVNGLFSPETPYLLLIACLFVGGVVRSFFFTGANVLGYADVAETEASQATVIAAVNQQISVALGVALAGGVLELSANLSGDGLGLADFQIAWFVVAAVAGLSVIPFLRLPPDAGSNVSGHRAKPLPRAEAIA</sequence>
<feature type="transmembrane region" description="Helical" evidence="8">
    <location>
        <begin position="263"/>
        <end position="283"/>
    </location>
</feature>
<proteinExistence type="predicted"/>
<dbReference type="InterPro" id="IPR036259">
    <property type="entry name" value="MFS_trans_sf"/>
</dbReference>
<dbReference type="GO" id="GO:0022857">
    <property type="term" value="F:transmembrane transporter activity"/>
    <property type="evidence" value="ECO:0007669"/>
    <property type="project" value="InterPro"/>
</dbReference>
<evidence type="ECO:0000256" key="6">
    <source>
        <dbReference type="ARBA" id="ARBA00023136"/>
    </source>
</evidence>
<organism evidence="10 11">
    <name type="scientific">Devosia nanyangense</name>
    <dbReference type="NCBI Taxonomy" id="1228055"/>
    <lineage>
        <taxon>Bacteria</taxon>
        <taxon>Pseudomonadati</taxon>
        <taxon>Pseudomonadota</taxon>
        <taxon>Alphaproteobacteria</taxon>
        <taxon>Hyphomicrobiales</taxon>
        <taxon>Devosiaceae</taxon>
        <taxon>Devosia</taxon>
    </lineage>
</organism>
<evidence type="ECO:0000256" key="4">
    <source>
        <dbReference type="ARBA" id="ARBA00022692"/>
    </source>
</evidence>
<keyword evidence="3" id="KW-1003">Cell membrane</keyword>
<dbReference type="Proteomes" id="UP000782610">
    <property type="component" value="Unassembled WGS sequence"/>
</dbReference>
<dbReference type="PRINTS" id="PR01036">
    <property type="entry name" value="TCRTETB"/>
</dbReference>
<keyword evidence="5 8" id="KW-1133">Transmembrane helix</keyword>
<keyword evidence="6 8" id="KW-0472">Membrane</keyword>
<feature type="transmembrane region" description="Helical" evidence="8">
    <location>
        <begin position="172"/>
        <end position="190"/>
    </location>
</feature>
<evidence type="ECO:0000256" key="3">
    <source>
        <dbReference type="ARBA" id="ARBA00022475"/>
    </source>
</evidence>
<evidence type="ECO:0000313" key="10">
    <source>
        <dbReference type="EMBL" id="MBI4921110.1"/>
    </source>
</evidence>
<feature type="transmembrane region" description="Helical" evidence="8">
    <location>
        <begin position="44"/>
        <end position="61"/>
    </location>
</feature>
<dbReference type="Gene3D" id="1.20.1720.10">
    <property type="entry name" value="Multidrug resistance protein D"/>
    <property type="match status" value="1"/>
</dbReference>
<dbReference type="PANTHER" id="PTHR42718:SF46">
    <property type="entry name" value="BLR6921 PROTEIN"/>
    <property type="match status" value="1"/>
</dbReference>
<name>A0A933NXE1_9HYPH</name>
<dbReference type="Pfam" id="PF07690">
    <property type="entry name" value="MFS_1"/>
    <property type="match status" value="2"/>
</dbReference>
<feature type="transmembrane region" description="Helical" evidence="8">
    <location>
        <begin position="81"/>
        <end position="101"/>
    </location>
</feature>
<feature type="region of interest" description="Disordered" evidence="7">
    <location>
        <begin position="1"/>
        <end position="23"/>
    </location>
</feature>
<dbReference type="AlphaFoldDB" id="A0A933NXE1"/>
<evidence type="ECO:0000256" key="1">
    <source>
        <dbReference type="ARBA" id="ARBA00004651"/>
    </source>
</evidence>
<dbReference type="Gene3D" id="1.20.1250.20">
    <property type="entry name" value="MFS general substrate transporter like domains"/>
    <property type="match status" value="1"/>
</dbReference>
<gene>
    <name evidence="10" type="ORF">HY834_05130</name>
</gene>
<dbReference type="SUPFAM" id="SSF103473">
    <property type="entry name" value="MFS general substrate transporter"/>
    <property type="match status" value="1"/>
</dbReference>
<evidence type="ECO:0000256" key="5">
    <source>
        <dbReference type="ARBA" id="ARBA00022989"/>
    </source>
</evidence>
<protein>
    <submittedName>
        <fullName evidence="10">MFS transporter</fullName>
    </submittedName>
</protein>
<feature type="transmembrane region" description="Helical" evidence="8">
    <location>
        <begin position="469"/>
        <end position="488"/>
    </location>
</feature>
<feature type="transmembrane region" description="Helical" evidence="8">
    <location>
        <begin position="338"/>
        <end position="355"/>
    </location>
</feature>
<evidence type="ECO:0000313" key="11">
    <source>
        <dbReference type="Proteomes" id="UP000782610"/>
    </source>
</evidence>
<dbReference type="GO" id="GO:0005886">
    <property type="term" value="C:plasma membrane"/>
    <property type="evidence" value="ECO:0007669"/>
    <property type="project" value="UniProtKB-SubCell"/>
</dbReference>
<feature type="transmembrane region" description="Helical" evidence="8">
    <location>
        <begin position="391"/>
        <end position="416"/>
    </location>
</feature>
<feature type="transmembrane region" description="Helical" evidence="8">
    <location>
        <begin position="428"/>
        <end position="449"/>
    </location>
</feature>
<dbReference type="PROSITE" id="PS50850">
    <property type="entry name" value="MFS"/>
    <property type="match status" value="1"/>
</dbReference>
<comment type="caution">
    <text evidence="10">The sequence shown here is derived from an EMBL/GenBank/DDBJ whole genome shotgun (WGS) entry which is preliminary data.</text>
</comment>
<dbReference type="InterPro" id="IPR011701">
    <property type="entry name" value="MFS"/>
</dbReference>
<accession>A0A933NXE1</accession>
<evidence type="ECO:0000256" key="7">
    <source>
        <dbReference type="SAM" id="MobiDB-lite"/>
    </source>
</evidence>
<reference evidence="10" key="1">
    <citation type="submission" date="2020-07" db="EMBL/GenBank/DDBJ databases">
        <title>Huge and variable diversity of episymbiotic CPR bacteria and DPANN archaea in groundwater ecosystems.</title>
        <authorList>
            <person name="He C.Y."/>
            <person name="Keren R."/>
            <person name="Whittaker M."/>
            <person name="Farag I.F."/>
            <person name="Doudna J."/>
            <person name="Cate J.H.D."/>
            <person name="Banfield J.F."/>
        </authorList>
    </citation>
    <scope>NUCLEOTIDE SEQUENCE</scope>
    <source>
        <strain evidence="10">NC_groundwater_1586_Pr3_B-0.1um_66_15</strain>
    </source>
</reference>
<evidence type="ECO:0000256" key="8">
    <source>
        <dbReference type="SAM" id="Phobius"/>
    </source>
</evidence>
<dbReference type="InterPro" id="IPR020846">
    <property type="entry name" value="MFS_dom"/>
</dbReference>
<feature type="transmembrane region" description="Helical" evidence="8">
    <location>
        <begin position="139"/>
        <end position="160"/>
    </location>
</feature>
<keyword evidence="4 8" id="KW-0812">Transmembrane</keyword>
<dbReference type="PANTHER" id="PTHR42718">
    <property type="entry name" value="MAJOR FACILITATOR SUPERFAMILY MULTIDRUG TRANSPORTER MFSC"/>
    <property type="match status" value="1"/>
</dbReference>
<feature type="transmembrane region" description="Helical" evidence="8">
    <location>
        <begin position="367"/>
        <end position="385"/>
    </location>
</feature>